<dbReference type="AlphaFoldDB" id="A0A1G6LPR7"/>
<sequence length="31" mass="3664">MHRVTPEEAIAGYLIRSGMLEERNQKKHRVN</sequence>
<keyword evidence="2" id="KW-1185">Reference proteome</keyword>
<reference evidence="1 2" key="1">
    <citation type="submission" date="2016-10" db="EMBL/GenBank/DDBJ databases">
        <authorList>
            <person name="de Groot N.N."/>
        </authorList>
    </citation>
    <scope>NUCLEOTIDE SEQUENCE [LARGE SCALE GENOMIC DNA]</scope>
    <source>
        <strain evidence="1 2">WG14</strain>
    </source>
</reference>
<evidence type="ECO:0000313" key="2">
    <source>
        <dbReference type="Proteomes" id="UP000199322"/>
    </source>
</evidence>
<proteinExistence type="predicted"/>
<organism evidence="1 2">
    <name type="scientific">Geotoga petraea</name>
    <dbReference type="NCBI Taxonomy" id="28234"/>
    <lineage>
        <taxon>Bacteria</taxon>
        <taxon>Thermotogati</taxon>
        <taxon>Thermotogota</taxon>
        <taxon>Thermotogae</taxon>
        <taxon>Petrotogales</taxon>
        <taxon>Petrotogaceae</taxon>
        <taxon>Geotoga</taxon>
    </lineage>
</organism>
<protein>
    <submittedName>
        <fullName evidence="1">Uncharacterized protein</fullName>
    </submittedName>
</protein>
<accession>A0A1G6LPR7</accession>
<dbReference type="STRING" id="28234.SAMN04488588_1105"/>
<dbReference type="EMBL" id="FMYV01000004">
    <property type="protein sequence ID" value="SDC45179.1"/>
    <property type="molecule type" value="Genomic_DNA"/>
</dbReference>
<evidence type="ECO:0000313" key="1">
    <source>
        <dbReference type="EMBL" id="SDC45179.1"/>
    </source>
</evidence>
<dbReference type="Proteomes" id="UP000199322">
    <property type="component" value="Unassembled WGS sequence"/>
</dbReference>
<name>A0A1G6LPR7_9BACT</name>
<gene>
    <name evidence="1" type="ORF">SAMN04488588_1105</name>
</gene>